<reference evidence="2" key="1">
    <citation type="submission" date="2016-11" db="EMBL/GenBank/DDBJ databases">
        <authorList>
            <person name="Varghese N."/>
            <person name="Submissions S."/>
        </authorList>
    </citation>
    <scope>NUCLEOTIDE SEQUENCE [LARGE SCALE GENOMIC DNA]</scope>
    <source>
        <strain evidence="2">CGMCC 1.10835</strain>
    </source>
</reference>
<proteinExistence type="predicted"/>
<sequence>MIAKMEEVVFVKNGEEFSGEVLGVEKEYFWLLVISLREVYLGHPSRVFERSGRKYFEIFDRCQSIDNIFDKHGRVATDLFFYSRDPEELTRMLKMYRLVNIL</sequence>
<dbReference type="STRING" id="564117.SAMN05216369_2831"/>
<organism evidence="1 2">
    <name type="scientific">Marinobacter antarcticus</name>
    <dbReference type="NCBI Taxonomy" id="564117"/>
    <lineage>
        <taxon>Bacteria</taxon>
        <taxon>Pseudomonadati</taxon>
        <taxon>Pseudomonadota</taxon>
        <taxon>Gammaproteobacteria</taxon>
        <taxon>Pseudomonadales</taxon>
        <taxon>Marinobacteraceae</taxon>
        <taxon>Marinobacter</taxon>
    </lineage>
</organism>
<evidence type="ECO:0000313" key="1">
    <source>
        <dbReference type="EMBL" id="SHK68601.1"/>
    </source>
</evidence>
<protein>
    <submittedName>
        <fullName evidence="1">Uncharacterized protein</fullName>
    </submittedName>
</protein>
<dbReference type="Proteomes" id="UP000184497">
    <property type="component" value="Unassembled WGS sequence"/>
</dbReference>
<gene>
    <name evidence="1" type="ORF">SAMN05216369_2831</name>
</gene>
<evidence type="ECO:0000313" key="2">
    <source>
        <dbReference type="Proteomes" id="UP000184497"/>
    </source>
</evidence>
<dbReference type="AlphaFoldDB" id="A0A1M6UHG5"/>
<dbReference type="EMBL" id="FRAQ01000002">
    <property type="protein sequence ID" value="SHK68601.1"/>
    <property type="molecule type" value="Genomic_DNA"/>
</dbReference>
<name>A0A1M6UHG5_9GAMM</name>
<keyword evidence="2" id="KW-1185">Reference proteome</keyword>
<accession>A0A1M6UHG5</accession>